<comment type="caution">
    <text evidence="1">The sequence shown here is derived from an EMBL/GenBank/DDBJ whole genome shotgun (WGS) entry which is preliminary data.</text>
</comment>
<evidence type="ECO:0000313" key="1">
    <source>
        <dbReference type="EMBL" id="KAK9938288.1"/>
    </source>
</evidence>
<organism evidence="1 2">
    <name type="scientific">Rubus argutus</name>
    <name type="common">Southern blackberry</name>
    <dbReference type="NCBI Taxonomy" id="59490"/>
    <lineage>
        <taxon>Eukaryota</taxon>
        <taxon>Viridiplantae</taxon>
        <taxon>Streptophyta</taxon>
        <taxon>Embryophyta</taxon>
        <taxon>Tracheophyta</taxon>
        <taxon>Spermatophyta</taxon>
        <taxon>Magnoliopsida</taxon>
        <taxon>eudicotyledons</taxon>
        <taxon>Gunneridae</taxon>
        <taxon>Pentapetalae</taxon>
        <taxon>rosids</taxon>
        <taxon>fabids</taxon>
        <taxon>Rosales</taxon>
        <taxon>Rosaceae</taxon>
        <taxon>Rosoideae</taxon>
        <taxon>Rosoideae incertae sedis</taxon>
        <taxon>Rubus</taxon>
    </lineage>
</organism>
<reference evidence="1 2" key="1">
    <citation type="journal article" date="2023" name="G3 (Bethesda)">
        <title>A chromosome-length genome assembly and annotation of blackberry (Rubus argutus, cv. 'Hillquist').</title>
        <authorList>
            <person name="Bruna T."/>
            <person name="Aryal R."/>
            <person name="Dudchenko O."/>
            <person name="Sargent D.J."/>
            <person name="Mead D."/>
            <person name="Buti M."/>
            <person name="Cavallini A."/>
            <person name="Hytonen T."/>
            <person name="Andres J."/>
            <person name="Pham M."/>
            <person name="Weisz D."/>
            <person name="Mascagni F."/>
            <person name="Usai G."/>
            <person name="Natali L."/>
            <person name="Bassil N."/>
            <person name="Fernandez G.E."/>
            <person name="Lomsadze A."/>
            <person name="Armour M."/>
            <person name="Olukolu B."/>
            <person name="Poorten T."/>
            <person name="Britton C."/>
            <person name="Davik J."/>
            <person name="Ashrafi H."/>
            <person name="Aiden E.L."/>
            <person name="Borodovsky M."/>
            <person name="Worthington M."/>
        </authorList>
    </citation>
    <scope>NUCLEOTIDE SEQUENCE [LARGE SCALE GENOMIC DNA]</scope>
    <source>
        <strain evidence="1">PI 553951</strain>
    </source>
</reference>
<gene>
    <name evidence="1" type="ORF">M0R45_015038</name>
</gene>
<protein>
    <submittedName>
        <fullName evidence="1">Uncharacterized protein</fullName>
    </submittedName>
</protein>
<accession>A0AAW1XNI3</accession>
<proteinExistence type="predicted"/>
<dbReference type="AlphaFoldDB" id="A0AAW1XNI3"/>
<dbReference type="Proteomes" id="UP001457282">
    <property type="component" value="Unassembled WGS sequence"/>
</dbReference>
<sequence>MMKMTTLMTKVKMRMRMRTRWFRGLAVLTRKHSLHLPACSSDSEAEISVSKRVRENVDVDSSDDEVGFNGTALYGGSLRPLKRPTAKIRTIYRGVRLEKEVIDGGDHPSAAVLRIWKLSRDEGSR</sequence>
<dbReference type="EMBL" id="JBEDUW010000003">
    <property type="protein sequence ID" value="KAK9938288.1"/>
    <property type="molecule type" value="Genomic_DNA"/>
</dbReference>
<keyword evidence="2" id="KW-1185">Reference proteome</keyword>
<name>A0AAW1XNI3_RUBAR</name>
<evidence type="ECO:0000313" key="2">
    <source>
        <dbReference type="Proteomes" id="UP001457282"/>
    </source>
</evidence>